<name>A0A1H9S1X9_9LACT</name>
<dbReference type="NCBIfam" id="TIGR01764">
    <property type="entry name" value="excise"/>
    <property type="match status" value="1"/>
</dbReference>
<reference evidence="2 3" key="1">
    <citation type="submission" date="2016-10" db="EMBL/GenBank/DDBJ databases">
        <authorList>
            <person name="de Groot N.N."/>
        </authorList>
    </citation>
    <scope>NUCLEOTIDE SEQUENCE [LARGE SCALE GENOMIC DNA]</scope>
    <source>
        <strain evidence="2 3">DSM 13760</strain>
    </source>
</reference>
<dbReference type="STRING" id="142588.SAMN04488559_10650"/>
<dbReference type="Proteomes" id="UP000198948">
    <property type="component" value="Unassembled WGS sequence"/>
</dbReference>
<dbReference type="GO" id="GO:0003677">
    <property type="term" value="F:DNA binding"/>
    <property type="evidence" value="ECO:0007669"/>
    <property type="project" value="InterPro"/>
</dbReference>
<evidence type="ECO:0000313" key="3">
    <source>
        <dbReference type="Proteomes" id="UP000198948"/>
    </source>
</evidence>
<proteinExistence type="predicted"/>
<organism evidence="2 3">
    <name type="scientific">Isobaculum melis</name>
    <dbReference type="NCBI Taxonomy" id="142588"/>
    <lineage>
        <taxon>Bacteria</taxon>
        <taxon>Bacillati</taxon>
        <taxon>Bacillota</taxon>
        <taxon>Bacilli</taxon>
        <taxon>Lactobacillales</taxon>
        <taxon>Carnobacteriaceae</taxon>
        <taxon>Isobaculum</taxon>
    </lineage>
</organism>
<protein>
    <submittedName>
        <fullName evidence="2">DNA binding domain-containing protein, excisionase family</fullName>
    </submittedName>
</protein>
<evidence type="ECO:0000259" key="1">
    <source>
        <dbReference type="Pfam" id="PF12728"/>
    </source>
</evidence>
<accession>A0A1H9S1X9</accession>
<dbReference type="InterPro" id="IPR010093">
    <property type="entry name" value="SinI_DNA-bd"/>
</dbReference>
<dbReference type="EMBL" id="FOHA01000006">
    <property type="protein sequence ID" value="SER79007.1"/>
    <property type="molecule type" value="Genomic_DNA"/>
</dbReference>
<gene>
    <name evidence="2" type="ORF">SAMN04488559_10650</name>
</gene>
<sequence length="76" mass="9207">MYLTIEETAEYLELSIEDIERLIREKQIRTVFDGEELLIYKEQFNLYLKAIEQYKMDLAQYLSEPLPEDIDIKDED</sequence>
<keyword evidence="3" id="KW-1185">Reference proteome</keyword>
<feature type="domain" description="Helix-turn-helix" evidence="1">
    <location>
        <begin position="2"/>
        <end position="49"/>
    </location>
</feature>
<evidence type="ECO:0000313" key="2">
    <source>
        <dbReference type="EMBL" id="SER79007.1"/>
    </source>
</evidence>
<dbReference type="RefSeq" id="WP_092651504.1">
    <property type="nucleotide sequence ID" value="NZ_FOHA01000006.1"/>
</dbReference>
<dbReference type="AlphaFoldDB" id="A0A1H9S1X9"/>
<dbReference type="Pfam" id="PF12728">
    <property type="entry name" value="HTH_17"/>
    <property type="match status" value="1"/>
</dbReference>
<dbReference type="OrthoDB" id="2166477at2"/>
<dbReference type="InterPro" id="IPR041657">
    <property type="entry name" value="HTH_17"/>
</dbReference>